<protein>
    <submittedName>
        <fullName evidence="1">Uncharacterized protein</fullName>
    </submittedName>
</protein>
<reference evidence="1" key="2">
    <citation type="submission" date="2023-05" db="EMBL/GenBank/DDBJ databases">
        <authorList>
            <person name="Fouks B."/>
        </authorList>
    </citation>
    <scope>NUCLEOTIDE SEQUENCE</scope>
    <source>
        <strain evidence="1">Stay&amp;Tobe</strain>
        <tissue evidence="1">Testes</tissue>
    </source>
</reference>
<feature type="non-terminal residue" evidence="1">
    <location>
        <position position="1"/>
    </location>
</feature>
<dbReference type="AlphaFoldDB" id="A0AAD8A942"/>
<gene>
    <name evidence="1" type="ORF">L9F63_014145</name>
</gene>
<accession>A0AAD8A942</accession>
<reference evidence="1" key="1">
    <citation type="journal article" date="2023" name="IScience">
        <title>Live-bearing cockroach genome reveals convergent evolutionary mechanisms linked to viviparity in insects and beyond.</title>
        <authorList>
            <person name="Fouks B."/>
            <person name="Harrison M.C."/>
            <person name="Mikhailova A.A."/>
            <person name="Marchal E."/>
            <person name="English S."/>
            <person name="Carruthers M."/>
            <person name="Jennings E.C."/>
            <person name="Chiamaka E.L."/>
            <person name="Frigard R.A."/>
            <person name="Pippel M."/>
            <person name="Attardo G.M."/>
            <person name="Benoit J.B."/>
            <person name="Bornberg-Bauer E."/>
            <person name="Tobe S.S."/>
        </authorList>
    </citation>
    <scope>NUCLEOTIDE SEQUENCE</scope>
    <source>
        <strain evidence="1">Stay&amp;Tobe</strain>
    </source>
</reference>
<evidence type="ECO:0000313" key="1">
    <source>
        <dbReference type="EMBL" id="KAJ9594420.1"/>
    </source>
</evidence>
<dbReference type="EMBL" id="JASPKZ010003046">
    <property type="protein sequence ID" value="KAJ9594420.1"/>
    <property type="molecule type" value="Genomic_DNA"/>
</dbReference>
<keyword evidence="2" id="KW-1185">Reference proteome</keyword>
<evidence type="ECO:0000313" key="2">
    <source>
        <dbReference type="Proteomes" id="UP001233999"/>
    </source>
</evidence>
<comment type="caution">
    <text evidence="1">The sequence shown here is derived from an EMBL/GenBank/DDBJ whole genome shotgun (WGS) entry which is preliminary data.</text>
</comment>
<dbReference type="Proteomes" id="UP001233999">
    <property type="component" value="Unassembled WGS sequence"/>
</dbReference>
<organism evidence="1 2">
    <name type="scientific">Diploptera punctata</name>
    <name type="common">Pacific beetle cockroach</name>
    <dbReference type="NCBI Taxonomy" id="6984"/>
    <lineage>
        <taxon>Eukaryota</taxon>
        <taxon>Metazoa</taxon>
        <taxon>Ecdysozoa</taxon>
        <taxon>Arthropoda</taxon>
        <taxon>Hexapoda</taxon>
        <taxon>Insecta</taxon>
        <taxon>Pterygota</taxon>
        <taxon>Neoptera</taxon>
        <taxon>Polyneoptera</taxon>
        <taxon>Dictyoptera</taxon>
        <taxon>Blattodea</taxon>
        <taxon>Blaberoidea</taxon>
        <taxon>Blaberidae</taxon>
        <taxon>Diplopterinae</taxon>
        <taxon>Diploptera</taxon>
    </lineage>
</organism>
<sequence>IRNLNTDGSLNITSDIYIYIFKLKLQWEEKHYETNEPLDQDLFPNRTVLKYVV</sequence>
<name>A0AAD8A942_DIPPU</name>
<proteinExistence type="predicted"/>